<dbReference type="CDD" id="cd05403">
    <property type="entry name" value="NT_KNTase_like"/>
    <property type="match status" value="1"/>
</dbReference>
<accession>A0A089MBZ7</accession>
<dbReference type="KEGG" id="pgm:PGRAT_16160"/>
<keyword evidence="2" id="KW-0808">Transferase</keyword>
<dbReference type="GO" id="GO:0046677">
    <property type="term" value="P:response to antibiotic"/>
    <property type="evidence" value="ECO:0007669"/>
    <property type="project" value="InterPro"/>
</dbReference>
<dbReference type="NCBIfam" id="NF033061">
    <property type="entry name" value="ANT_4p_I"/>
    <property type="match status" value="1"/>
</dbReference>
<dbReference type="InterPro" id="IPR043519">
    <property type="entry name" value="NT_sf"/>
</dbReference>
<dbReference type="GO" id="GO:0016779">
    <property type="term" value="F:nucleotidyltransferase activity"/>
    <property type="evidence" value="ECO:0007669"/>
    <property type="project" value="InterPro"/>
</dbReference>
<dbReference type="Pfam" id="PF07827">
    <property type="entry name" value="KNTase_C"/>
    <property type="match status" value="1"/>
</dbReference>
<evidence type="ECO:0000313" key="3">
    <source>
        <dbReference type="Proteomes" id="UP000029500"/>
    </source>
</evidence>
<dbReference type="SUPFAM" id="SSF81301">
    <property type="entry name" value="Nucleotidyltransferase"/>
    <property type="match status" value="1"/>
</dbReference>
<dbReference type="Gene3D" id="3.30.460.10">
    <property type="entry name" value="Beta Polymerase, domain 2"/>
    <property type="match status" value="1"/>
</dbReference>
<proteinExistence type="predicted"/>
<feature type="domain" description="Kanamycin nucleotidyltransferase C-terminal" evidence="1">
    <location>
        <begin position="116"/>
        <end position="245"/>
    </location>
</feature>
<protein>
    <submittedName>
        <fullName evidence="2">Kanamycin nucleotidyltransferase</fullName>
    </submittedName>
</protein>
<keyword evidence="3" id="KW-1185">Reference proteome</keyword>
<dbReference type="SUPFAM" id="SSF81593">
    <property type="entry name" value="Nucleotidyltransferase substrate binding subunit/domain"/>
    <property type="match status" value="1"/>
</dbReference>
<dbReference type="STRING" id="189425.PGRAT_16160"/>
<dbReference type="Proteomes" id="UP000029500">
    <property type="component" value="Chromosome"/>
</dbReference>
<dbReference type="EMBL" id="CP009287">
    <property type="protein sequence ID" value="AIQ68988.1"/>
    <property type="molecule type" value="Genomic_DNA"/>
</dbReference>
<dbReference type="Gene3D" id="1.20.120.330">
    <property type="entry name" value="Nucleotidyltransferases domain 2"/>
    <property type="match status" value="1"/>
</dbReference>
<dbReference type="HOGENOM" id="CLU_105081_0_0_9"/>
<dbReference type="eggNOG" id="COG1669">
    <property type="taxonomic scope" value="Bacteria"/>
</dbReference>
<organism evidence="2 3">
    <name type="scientific">Paenibacillus graminis</name>
    <dbReference type="NCBI Taxonomy" id="189425"/>
    <lineage>
        <taxon>Bacteria</taxon>
        <taxon>Bacillati</taxon>
        <taxon>Bacillota</taxon>
        <taxon>Bacilli</taxon>
        <taxon>Bacillales</taxon>
        <taxon>Paenibacillaceae</taxon>
        <taxon>Paenibacillus</taxon>
    </lineage>
</organism>
<dbReference type="AlphaFoldDB" id="A0A089MBZ7"/>
<evidence type="ECO:0000259" key="1">
    <source>
        <dbReference type="Pfam" id="PF07827"/>
    </source>
</evidence>
<gene>
    <name evidence="2" type="ORF">PGRAT_16160</name>
</gene>
<dbReference type="OrthoDB" id="24442at2"/>
<dbReference type="InterPro" id="IPR012481">
    <property type="entry name" value="KNTase_C"/>
</dbReference>
<sequence>MYMIGPREVTREERMNIANGIAKQLLDKYGADVEAIGIYGSLARETDGPFSDIEIKCILHSLEDGFSYEWTSGDWKAEVNLDNKESFIEEATAIEEDWPLTHGQFFTILPVYDPMGFFEELRQQAGSVDNSIFKEAVCKTLVEEMYEYIGKLRNIKIQGPATYLPALAIKIATGGAMILGLHHKRYFTTAAQVLPEALLFTDKPCGFDELCQLVMSGHLYDSKRIFDACEDFWNGLMDWSKKNGYIINYSNGVPF</sequence>
<name>A0A089MBZ7_9BACL</name>
<reference evidence="2 3" key="1">
    <citation type="submission" date="2014-08" db="EMBL/GenBank/DDBJ databases">
        <title>Comparative genomics of the Paenibacillus odorifer group.</title>
        <authorList>
            <person name="den Bakker H.C."/>
            <person name="Tsai Y.-C."/>
            <person name="Martin N."/>
            <person name="Korlach J."/>
            <person name="Wiedmann M."/>
        </authorList>
    </citation>
    <scope>NUCLEOTIDE SEQUENCE [LARGE SCALE GENOMIC DNA]</scope>
    <source>
        <strain evidence="2 3">DSM 15220</strain>
    </source>
</reference>
<evidence type="ECO:0000313" key="2">
    <source>
        <dbReference type="EMBL" id="AIQ68988.1"/>
    </source>
</evidence>